<proteinExistence type="predicted"/>
<dbReference type="EMBL" id="JADLZT010000003">
    <property type="protein sequence ID" value="MBF6023515.1"/>
    <property type="molecule type" value="Genomic_DNA"/>
</dbReference>
<evidence type="ECO:0000256" key="1">
    <source>
        <dbReference type="ARBA" id="ARBA00012528"/>
    </source>
</evidence>
<dbReference type="Pfam" id="PF00990">
    <property type="entry name" value="GGDEF"/>
    <property type="match status" value="1"/>
</dbReference>
<comment type="catalytic activity">
    <reaction evidence="2">
        <text>2 GTP = 3',3'-c-di-GMP + 2 diphosphate</text>
        <dbReference type="Rhea" id="RHEA:24898"/>
        <dbReference type="ChEBI" id="CHEBI:33019"/>
        <dbReference type="ChEBI" id="CHEBI:37565"/>
        <dbReference type="ChEBI" id="CHEBI:58805"/>
        <dbReference type="EC" id="2.7.7.65"/>
    </reaction>
</comment>
<dbReference type="Pfam" id="PF07695">
    <property type="entry name" value="7TMR-DISM_7TM"/>
    <property type="match status" value="1"/>
</dbReference>
<dbReference type="InterPro" id="IPR029787">
    <property type="entry name" value="Nucleotide_cyclase"/>
</dbReference>
<dbReference type="RefSeq" id="WP_194930124.1">
    <property type="nucleotide sequence ID" value="NZ_JADLZT010000003.1"/>
</dbReference>
<feature type="transmembrane region" description="Helical" evidence="3">
    <location>
        <begin position="262"/>
        <end position="284"/>
    </location>
</feature>
<feature type="transmembrane region" description="Helical" evidence="3">
    <location>
        <begin position="168"/>
        <end position="185"/>
    </location>
</feature>
<dbReference type="Gene3D" id="3.30.70.270">
    <property type="match status" value="1"/>
</dbReference>
<evidence type="ECO:0000313" key="6">
    <source>
        <dbReference type="Proteomes" id="UP001429984"/>
    </source>
</evidence>
<feature type="transmembrane region" description="Helical" evidence="3">
    <location>
        <begin position="237"/>
        <end position="256"/>
    </location>
</feature>
<feature type="transmembrane region" description="Helical" evidence="3">
    <location>
        <begin position="320"/>
        <end position="341"/>
    </location>
</feature>
<evidence type="ECO:0000259" key="4">
    <source>
        <dbReference type="PROSITE" id="PS50887"/>
    </source>
</evidence>
<dbReference type="PROSITE" id="PS50887">
    <property type="entry name" value="GGDEF"/>
    <property type="match status" value="1"/>
</dbReference>
<feature type="domain" description="GGDEF" evidence="4">
    <location>
        <begin position="388"/>
        <end position="520"/>
    </location>
</feature>
<sequence length="524" mass="57228">MARLDADPVPAEVLTGALDNQFSDVEGQTIFETSRQPRWWRLVATRDIPAADDPQLLLMAPYLNEAEVWTPGEPLPVRRALYGPAADDAVSTRALVVALPRGVVAGEPIYLRVRAPTTLPMPVSVESMADVHRKDLTHVALRTAVLATMAVLAFLAVGFRVGVGETSYTYLLLTLIAQIGYLSLTGGELRMSPVLADLIGSDPRIGRLLGLIALLASTHFLAFYLNLSERQPRLMRLVEVCSAAMGLLLLVSLATPSEMVGGIANLVLLVVTGTLFLASVVGCIERQRSAFFVLLSWLPMFALAVWRVGELQEWWPVSPWMQYAFPASFAGAGLVLMVGLTDKMQQLRRDRDRASQMATYDKLTGALSRVAIEERLRDAIDDAHAQRRRLSIVFFDIDRFKQINDQHGHRVGDEFLRIIVLRARNRLRVYDMCGRYGGDEILVILPDTGLGEAMGVAENLRSAIDSRPLSIDGGLFEASLSIGVAELRQGEGMSALIERADGALYASKAAGRNRVSSGHAVATA</sequence>
<feature type="transmembrane region" description="Helical" evidence="3">
    <location>
        <begin position="291"/>
        <end position="308"/>
    </location>
</feature>
<dbReference type="SUPFAM" id="SSF55073">
    <property type="entry name" value="Nucleotide cyclase"/>
    <property type="match status" value="1"/>
</dbReference>
<evidence type="ECO:0000256" key="3">
    <source>
        <dbReference type="SAM" id="Phobius"/>
    </source>
</evidence>
<feature type="transmembrane region" description="Helical" evidence="3">
    <location>
        <begin position="205"/>
        <end position="225"/>
    </location>
</feature>
<organism evidence="5 6">
    <name type="scientific">Lysobacter niastensis</name>
    <dbReference type="NCBI Taxonomy" id="380629"/>
    <lineage>
        <taxon>Bacteria</taxon>
        <taxon>Pseudomonadati</taxon>
        <taxon>Pseudomonadota</taxon>
        <taxon>Gammaproteobacteria</taxon>
        <taxon>Lysobacterales</taxon>
        <taxon>Lysobacteraceae</taxon>
        <taxon>Lysobacter</taxon>
    </lineage>
</organism>
<dbReference type="InterPro" id="IPR043128">
    <property type="entry name" value="Rev_trsase/Diguanyl_cyclase"/>
</dbReference>
<gene>
    <name evidence="5" type="ORF">IU514_05650</name>
</gene>
<keyword evidence="3" id="KW-0472">Membrane</keyword>
<protein>
    <recommendedName>
        <fullName evidence="1">diguanylate cyclase</fullName>
        <ecNumber evidence="1">2.7.7.65</ecNumber>
    </recommendedName>
</protein>
<reference evidence="5 6" key="1">
    <citation type="submission" date="2020-11" db="EMBL/GenBank/DDBJ databases">
        <title>Draft Genome Sequence and Secondary Metabolite Biosynthetic Potential of the Lysobacter niastensis Type strain DSM 18481.</title>
        <authorList>
            <person name="Turrini P."/>
            <person name="Artuso I."/>
            <person name="Tescari M."/>
            <person name="Lugli G.A."/>
            <person name="Frangipani E."/>
            <person name="Ventura M."/>
            <person name="Visca P."/>
        </authorList>
    </citation>
    <scope>NUCLEOTIDE SEQUENCE [LARGE SCALE GENOMIC DNA]</scope>
    <source>
        <strain evidence="5 6">DSM 18481</strain>
    </source>
</reference>
<dbReference type="InterPro" id="IPR050469">
    <property type="entry name" value="Diguanylate_Cyclase"/>
</dbReference>
<evidence type="ECO:0000313" key="5">
    <source>
        <dbReference type="EMBL" id="MBF6023515.1"/>
    </source>
</evidence>
<comment type="caution">
    <text evidence="5">The sequence shown here is derived from an EMBL/GenBank/DDBJ whole genome shotgun (WGS) entry which is preliminary data.</text>
</comment>
<dbReference type="EC" id="2.7.7.65" evidence="1"/>
<dbReference type="PANTHER" id="PTHR45138">
    <property type="entry name" value="REGULATORY COMPONENTS OF SENSORY TRANSDUCTION SYSTEM"/>
    <property type="match status" value="1"/>
</dbReference>
<dbReference type="PANTHER" id="PTHR45138:SF9">
    <property type="entry name" value="DIGUANYLATE CYCLASE DGCM-RELATED"/>
    <property type="match status" value="1"/>
</dbReference>
<accession>A0ABS0B4G2</accession>
<name>A0ABS0B4G2_9GAMM</name>
<dbReference type="Proteomes" id="UP001429984">
    <property type="component" value="Unassembled WGS sequence"/>
</dbReference>
<dbReference type="InterPro" id="IPR000160">
    <property type="entry name" value="GGDEF_dom"/>
</dbReference>
<dbReference type="CDD" id="cd01949">
    <property type="entry name" value="GGDEF"/>
    <property type="match status" value="1"/>
</dbReference>
<keyword evidence="6" id="KW-1185">Reference proteome</keyword>
<feature type="transmembrane region" description="Helical" evidence="3">
    <location>
        <begin position="139"/>
        <end position="161"/>
    </location>
</feature>
<keyword evidence="3" id="KW-1133">Transmembrane helix</keyword>
<keyword evidence="3" id="KW-0812">Transmembrane</keyword>
<evidence type="ECO:0000256" key="2">
    <source>
        <dbReference type="ARBA" id="ARBA00034247"/>
    </source>
</evidence>
<dbReference type="InterPro" id="IPR011623">
    <property type="entry name" value="7TMR_DISM_rcpt_extracell_dom1"/>
</dbReference>
<dbReference type="SMART" id="SM00267">
    <property type="entry name" value="GGDEF"/>
    <property type="match status" value="1"/>
</dbReference>
<dbReference type="NCBIfam" id="TIGR00254">
    <property type="entry name" value="GGDEF"/>
    <property type="match status" value="1"/>
</dbReference>